<dbReference type="Gene3D" id="1.10.1670.10">
    <property type="entry name" value="Helix-hairpin-Helix base-excision DNA repair enzymes (C-terminal)"/>
    <property type="match status" value="1"/>
</dbReference>
<dbReference type="EMBL" id="QUSX01000002">
    <property type="protein sequence ID" value="RRQ48641.1"/>
    <property type="molecule type" value="Genomic_DNA"/>
</dbReference>
<name>A0A426RHZ4_9FLAO</name>
<dbReference type="RefSeq" id="WP_125223361.1">
    <property type="nucleotide sequence ID" value="NZ_QUSX01000002.1"/>
</dbReference>
<dbReference type="Gene3D" id="1.10.340.30">
    <property type="entry name" value="Hypothetical protein, domain 2"/>
    <property type="match status" value="1"/>
</dbReference>
<comment type="caution">
    <text evidence="1">The sequence shown here is derived from an EMBL/GenBank/DDBJ whole genome shotgun (WGS) entry which is preliminary data.</text>
</comment>
<dbReference type="AlphaFoldDB" id="A0A426RHZ4"/>
<sequence>MNINWNISQTDIEKVKKVIIDNENALLRARRLRNVEKRNIVIEKDIVIKTMLMCLLTSQQRSGPNSKVGQFLKLDPLPITSEILEVTRNIEKFLKDTLVQNSLTRYVNRISFFFASNYKKIVESNWAIVGDLEILKISDSKISERKVADNFAKYFDGFGPKQSRNFLQALGLTKYEIPIDSRITTWLNDFGFPIMLTSSPLGNNGYYHFVSDGIQKLCEKAEIYPCLLDAAIFSSFDNNEWTEENIIF</sequence>
<proteinExistence type="predicted"/>
<protein>
    <submittedName>
        <fullName evidence="1">Uncharacterized protein</fullName>
    </submittedName>
</protein>
<evidence type="ECO:0000313" key="1">
    <source>
        <dbReference type="EMBL" id="RRQ48641.1"/>
    </source>
</evidence>
<keyword evidence="2" id="KW-1185">Reference proteome</keyword>
<gene>
    <name evidence="1" type="ORF">DZC72_13215</name>
</gene>
<organism evidence="1 2">
    <name type="scientific">Maribacter algicola</name>
    <dbReference type="NCBI Taxonomy" id="2498892"/>
    <lineage>
        <taxon>Bacteria</taxon>
        <taxon>Pseudomonadati</taxon>
        <taxon>Bacteroidota</taxon>
        <taxon>Flavobacteriia</taxon>
        <taxon>Flavobacteriales</taxon>
        <taxon>Flavobacteriaceae</taxon>
        <taxon>Maribacter</taxon>
    </lineage>
</organism>
<dbReference type="InterPro" id="IPR023170">
    <property type="entry name" value="HhH_base_excis_C"/>
</dbReference>
<dbReference type="OrthoDB" id="9152211at2"/>
<reference evidence="2" key="1">
    <citation type="submission" date="2018-08" db="EMBL/GenBank/DDBJ databases">
        <authorList>
            <person name="Khan S.A."/>
            <person name="J S.E."/>
        </authorList>
    </citation>
    <scope>NUCLEOTIDE SEQUENCE [LARGE SCALE GENOMIC DNA]</scope>
    <source>
        <strain evidence="2">PoM-212</strain>
    </source>
</reference>
<reference evidence="2" key="2">
    <citation type="submission" date="2018-12" db="EMBL/GenBank/DDBJ databases">
        <title>Maribacter lutimaris sp. nov., isolated from marine sediment.</title>
        <authorList>
            <person name="Kim K.K."/>
        </authorList>
    </citation>
    <scope>NUCLEOTIDE SEQUENCE [LARGE SCALE GENOMIC DNA]</scope>
    <source>
        <strain evidence="2">PoM-212</strain>
    </source>
</reference>
<accession>A0A426RHZ4</accession>
<dbReference type="Proteomes" id="UP000286990">
    <property type="component" value="Unassembled WGS sequence"/>
</dbReference>
<evidence type="ECO:0000313" key="2">
    <source>
        <dbReference type="Proteomes" id="UP000286990"/>
    </source>
</evidence>